<keyword evidence="4" id="KW-1185">Reference proteome</keyword>
<protein>
    <recommendedName>
        <fullName evidence="2">CRAL-TRIO domain-containing protein</fullName>
    </recommendedName>
</protein>
<dbReference type="PROSITE" id="PS50191">
    <property type="entry name" value="CRAL_TRIO"/>
    <property type="match status" value="1"/>
</dbReference>
<dbReference type="Pfam" id="PF03765">
    <property type="entry name" value="CRAL_TRIO_N"/>
    <property type="match status" value="1"/>
</dbReference>
<feature type="domain" description="CRAL-TRIO" evidence="2">
    <location>
        <begin position="91"/>
        <end position="265"/>
    </location>
</feature>
<dbReference type="InterPro" id="IPR001251">
    <property type="entry name" value="CRAL-TRIO_dom"/>
</dbReference>
<dbReference type="PANTHER" id="PTHR45657">
    <property type="entry name" value="CRAL-TRIO DOMAIN-CONTAINING PROTEIN YKL091C-RELATED"/>
    <property type="match status" value="1"/>
</dbReference>
<comment type="caution">
    <text evidence="3">The sequence shown here is derived from an EMBL/GenBank/DDBJ whole genome shotgun (WGS) entry which is preliminary data.</text>
</comment>
<feature type="region of interest" description="Disordered" evidence="1">
    <location>
        <begin position="298"/>
        <end position="348"/>
    </location>
</feature>
<dbReference type="Gene3D" id="3.40.525.10">
    <property type="entry name" value="CRAL-TRIO lipid binding domain"/>
    <property type="match status" value="1"/>
</dbReference>
<feature type="region of interest" description="Disordered" evidence="1">
    <location>
        <begin position="1"/>
        <end position="24"/>
    </location>
</feature>
<sequence length="348" mass="39878">MGWFSSSKKEEKSGFMDDMSEEQEQTLEEFKKIIAEESLTEDSRYDDYYLLRFLRARKFDIEKTMVMFKKFLEWRVEHRTDEAMVIYKCPNVEKAREIYPHGYHGTDLEGRPFYIDQPCNFHIDDLLKIVSKEELYVYYVREYEKLIHVRFPACSAASEKKIEQSFSLLNLKGFSMGKLKEKSRNFIKLAIDIGSDNYPEIMYKMFIVNTSFVFKGAWAIISPFLDAKTKKKISIHGSSFQKELFKYVDPSNVPESLGGECTCSHTEGGCYFSDVGPWNEYPADEFGEAAKQAILEEEKNEIAATEGLAPPPPPSSGNVEEVTEQMANLEVQPAVPTELAAPPPPSES</sequence>
<evidence type="ECO:0000256" key="1">
    <source>
        <dbReference type="SAM" id="MobiDB-lite"/>
    </source>
</evidence>
<evidence type="ECO:0000313" key="3">
    <source>
        <dbReference type="EMBL" id="CAI2370893.1"/>
    </source>
</evidence>
<dbReference type="SMART" id="SM01100">
    <property type="entry name" value="CRAL_TRIO_N"/>
    <property type="match status" value="1"/>
</dbReference>
<accession>A0AAD1UNX8</accession>
<organism evidence="3 4">
    <name type="scientific">Euplotes crassus</name>
    <dbReference type="NCBI Taxonomy" id="5936"/>
    <lineage>
        <taxon>Eukaryota</taxon>
        <taxon>Sar</taxon>
        <taxon>Alveolata</taxon>
        <taxon>Ciliophora</taxon>
        <taxon>Intramacronucleata</taxon>
        <taxon>Spirotrichea</taxon>
        <taxon>Hypotrichia</taxon>
        <taxon>Euplotida</taxon>
        <taxon>Euplotidae</taxon>
        <taxon>Moneuplotes</taxon>
    </lineage>
</organism>
<evidence type="ECO:0000313" key="4">
    <source>
        <dbReference type="Proteomes" id="UP001295684"/>
    </source>
</evidence>
<dbReference type="AlphaFoldDB" id="A0AAD1UNX8"/>
<proteinExistence type="predicted"/>
<dbReference type="Proteomes" id="UP001295684">
    <property type="component" value="Unassembled WGS sequence"/>
</dbReference>
<dbReference type="Pfam" id="PF00650">
    <property type="entry name" value="CRAL_TRIO"/>
    <property type="match status" value="1"/>
</dbReference>
<dbReference type="PANTHER" id="PTHR45657:SF1">
    <property type="entry name" value="CRAL-TRIO DOMAIN-CONTAINING PROTEIN YKL091C-RELATED"/>
    <property type="match status" value="1"/>
</dbReference>
<evidence type="ECO:0000259" key="2">
    <source>
        <dbReference type="PROSITE" id="PS50191"/>
    </source>
</evidence>
<reference evidence="3" key="1">
    <citation type="submission" date="2023-07" db="EMBL/GenBank/DDBJ databases">
        <authorList>
            <consortium name="AG Swart"/>
            <person name="Singh M."/>
            <person name="Singh A."/>
            <person name="Seah K."/>
            <person name="Emmerich C."/>
        </authorList>
    </citation>
    <scope>NUCLEOTIDE SEQUENCE</scope>
    <source>
        <strain evidence="3">DP1</strain>
    </source>
</reference>
<gene>
    <name evidence="3" type="ORF">ECRASSUSDP1_LOCUS12212</name>
</gene>
<dbReference type="SUPFAM" id="SSF46938">
    <property type="entry name" value="CRAL/TRIO N-terminal domain"/>
    <property type="match status" value="1"/>
</dbReference>
<dbReference type="SUPFAM" id="SSF52087">
    <property type="entry name" value="CRAL/TRIO domain"/>
    <property type="match status" value="1"/>
</dbReference>
<dbReference type="CDD" id="cd00170">
    <property type="entry name" value="SEC14"/>
    <property type="match status" value="1"/>
</dbReference>
<dbReference type="Gene3D" id="1.10.8.20">
    <property type="entry name" value="N-terminal domain of phosphatidylinositol transfer protein sec14p"/>
    <property type="match status" value="1"/>
</dbReference>
<dbReference type="PRINTS" id="PR00180">
    <property type="entry name" value="CRETINALDHBP"/>
</dbReference>
<dbReference type="InterPro" id="IPR036273">
    <property type="entry name" value="CRAL/TRIO_N_dom_sf"/>
</dbReference>
<dbReference type="InterPro" id="IPR036865">
    <property type="entry name" value="CRAL-TRIO_dom_sf"/>
</dbReference>
<dbReference type="InterPro" id="IPR011074">
    <property type="entry name" value="CRAL/TRIO_N_dom"/>
</dbReference>
<dbReference type="InterPro" id="IPR051026">
    <property type="entry name" value="PI/PC_transfer"/>
</dbReference>
<dbReference type="SMART" id="SM00516">
    <property type="entry name" value="SEC14"/>
    <property type="match status" value="1"/>
</dbReference>
<dbReference type="EMBL" id="CAMPGE010012108">
    <property type="protein sequence ID" value="CAI2370893.1"/>
    <property type="molecule type" value="Genomic_DNA"/>
</dbReference>
<name>A0AAD1UNX8_EUPCR</name>